<sequence>MWLEHFFKSTGEKAAAERARPGFLLGLGVIFLLVLALPFAVGTSTAMAGDGIGTLLAVAAALLFLQWQRKTFERQFAAQEERHRELSQRFDLAMDSSNIGIWELDPATGALIHDGRATRLHGRQAATLASREDWLASIHPQDREKAEVYLFRCASMKTGQTSETYRVQSLNGELRYLRSVGAHSPSSNRITGVIFDVTADIAMQNNLRSAKEVSDIKNAELELALDELSLREQELEELSHRFELALASYNCGVWEHDFIRGHRIWDERMCQLYDLPRLDGHVSDARWLKNVHRADRPRLQAAADRATAQMARLDDTHRVQFSDGSVRHIRIVGRVHNARDGRCKLIGVAFDVTADVMLTEELRKAKGEAEARAIELELAKNRIEYNALHDPLTGLSNRRRLDLELDMLSASADRTQPDYTILHLDLDRFKDINDTLGHAAGDAMLAQAARVLTRHVAAGDLTARIGGDEFVILLKRPVDDQALALMAGRIIEEINTPIQFEGTPCRCGVSIGIARSGTAGTEARKILINADLALYEAKRKGRNAFEFFSDQLQSNIVSTKRMADDLLSALERDELTVWYQPQFCTNSMQLAGAEALVRWNHPEKGIMATNSFLKIAEDLNLMGRIDQMVLEQALKDKMRWAAQGLKVPRISVNVSSKRLYDENLIQTLESLSITPGEIAFELVESIFLDEADDRLGGNIERLKALGIEIEVDDFGTGHTSIISLLKLKPKRLKIDRQLVQPVVTAPREQALIRSIIDIARSLGVETVAEGVETLDHADILRQLGCDLLQGYAFAKPLPYADFARFVAERTGAAETMELQA</sequence>
<dbReference type="InterPro" id="IPR001633">
    <property type="entry name" value="EAL_dom"/>
</dbReference>
<keyword evidence="1" id="KW-1133">Transmembrane helix</keyword>
<evidence type="ECO:0000259" key="3">
    <source>
        <dbReference type="PROSITE" id="PS50887"/>
    </source>
</evidence>
<dbReference type="CDD" id="cd01948">
    <property type="entry name" value="EAL"/>
    <property type="match status" value="1"/>
</dbReference>
<dbReference type="InterPro" id="IPR035965">
    <property type="entry name" value="PAS-like_dom_sf"/>
</dbReference>
<keyword evidence="1" id="KW-0472">Membrane</keyword>
<name>A0ABU0IA17_9HYPH</name>
<keyword evidence="1" id="KW-0812">Transmembrane</keyword>
<dbReference type="Gene3D" id="3.30.70.270">
    <property type="match status" value="1"/>
</dbReference>
<dbReference type="Gene3D" id="3.20.20.450">
    <property type="entry name" value="EAL domain"/>
    <property type="match status" value="1"/>
</dbReference>
<gene>
    <name evidence="4" type="ORF">QO005_001401</name>
</gene>
<dbReference type="SMART" id="SM00267">
    <property type="entry name" value="GGDEF"/>
    <property type="match status" value="1"/>
</dbReference>
<dbReference type="SUPFAM" id="SSF55073">
    <property type="entry name" value="Nucleotide cyclase"/>
    <property type="match status" value="1"/>
</dbReference>
<evidence type="ECO:0000256" key="1">
    <source>
        <dbReference type="SAM" id="Phobius"/>
    </source>
</evidence>
<dbReference type="Pfam" id="PF08447">
    <property type="entry name" value="PAS_3"/>
    <property type="match status" value="2"/>
</dbReference>
<accession>A0ABU0IA17</accession>
<dbReference type="InterPro" id="IPR035919">
    <property type="entry name" value="EAL_sf"/>
</dbReference>
<dbReference type="EMBL" id="JAUSWH010000003">
    <property type="protein sequence ID" value="MDQ0455071.1"/>
    <property type="molecule type" value="Genomic_DNA"/>
</dbReference>
<dbReference type="SUPFAM" id="SSF55785">
    <property type="entry name" value="PYP-like sensor domain (PAS domain)"/>
    <property type="match status" value="2"/>
</dbReference>
<dbReference type="InterPro" id="IPR013655">
    <property type="entry name" value="PAS_fold_3"/>
</dbReference>
<comment type="caution">
    <text evidence="4">The sequence shown here is derived from an EMBL/GenBank/DDBJ whole genome shotgun (WGS) entry which is preliminary data.</text>
</comment>
<feature type="domain" description="EAL" evidence="2">
    <location>
        <begin position="559"/>
        <end position="810"/>
    </location>
</feature>
<organism evidence="4 5">
    <name type="scientific">Rhizobium paknamense</name>
    <dbReference type="NCBI Taxonomy" id="1206817"/>
    <lineage>
        <taxon>Bacteria</taxon>
        <taxon>Pseudomonadati</taxon>
        <taxon>Pseudomonadota</taxon>
        <taxon>Alphaproteobacteria</taxon>
        <taxon>Hyphomicrobiales</taxon>
        <taxon>Rhizobiaceae</taxon>
        <taxon>Rhizobium/Agrobacterium group</taxon>
        <taxon>Rhizobium</taxon>
    </lineage>
</organism>
<feature type="domain" description="GGDEF" evidence="3">
    <location>
        <begin position="417"/>
        <end position="550"/>
    </location>
</feature>
<dbReference type="PANTHER" id="PTHR44757">
    <property type="entry name" value="DIGUANYLATE CYCLASE DGCP"/>
    <property type="match status" value="1"/>
</dbReference>
<dbReference type="SMART" id="SM00091">
    <property type="entry name" value="PAS"/>
    <property type="match status" value="2"/>
</dbReference>
<dbReference type="InterPro" id="IPR043128">
    <property type="entry name" value="Rev_trsase/Diguanyl_cyclase"/>
</dbReference>
<dbReference type="RefSeq" id="WP_307157266.1">
    <property type="nucleotide sequence ID" value="NZ_JAUSWH010000003.1"/>
</dbReference>
<dbReference type="InterPro" id="IPR000160">
    <property type="entry name" value="GGDEF_dom"/>
</dbReference>
<protein>
    <submittedName>
        <fullName evidence="4">Diguanylate cyclase (GGDEF)-like protein</fullName>
    </submittedName>
</protein>
<evidence type="ECO:0000259" key="2">
    <source>
        <dbReference type="PROSITE" id="PS50883"/>
    </source>
</evidence>
<dbReference type="InterPro" id="IPR052155">
    <property type="entry name" value="Biofilm_reg_signaling"/>
</dbReference>
<evidence type="ECO:0000313" key="4">
    <source>
        <dbReference type="EMBL" id="MDQ0455071.1"/>
    </source>
</evidence>
<proteinExistence type="predicted"/>
<dbReference type="SUPFAM" id="SSF141868">
    <property type="entry name" value="EAL domain-like"/>
    <property type="match status" value="1"/>
</dbReference>
<keyword evidence="5" id="KW-1185">Reference proteome</keyword>
<evidence type="ECO:0000313" key="5">
    <source>
        <dbReference type="Proteomes" id="UP001235269"/>
    </source>
</evidence>
<dbReference type="InterPro" id="IPR029787">
    <property type="entry name" value="Nucleotide_cyclase"/>
</dbReference>
<dbReference type="Gene3D" id="3.30.450.20">
    <property type="entry name" value="PAS domain"/>
    <property type="match status" value="2"/>
</dbReference>
<dbReference type="Proteomes" id="UP001235269">
    <property type="component" value="Unassembled WGS sequence"/>
</dbReference>
<dbReference type="SMART" id="SM00052">
    <property type="entry name" value="EAL"/>
    <property type="match status" value="1"/>
</dbReference>
<dbReference type="PROSITE" id="PS50887">
    <property type="entry name" value="GGDEF"/>
    <property type="match status" value="1"/>
</dbReference>
<dbReference type="CDD" id="cd01949">
    <property type="entry name" value="GGDEF"/>
    <property type="match status" value="1"/>
</dbReference>
<dbReference type="PROSITE" id="PS50883">
    <property type="entry name" value="EAL"/>
    <property type="match status" value="1"/>
</dbReference>
<dbReference type="InterPro" id="IPR000014">
    <property type="entry name" value="PAS"/>
</dbReference>
<dbReference type="CDD" id="cd00130">
    <property type="entry name" value="PAS"/>
    <property type="match status" value="1"/>
</dbReference>
<dbReference type="Pfam" id="PF00990">
    <property type="entry name" value="GGDEF"/>
    <property type="match status" value="1"/>
</dbReference>
<dbReference type="Pfam" id="PF00563">
    <property type="entry name" value="EAL"/>
    <property type="match status" value="1"/>
</dbReference>
<reference evidence="4 5" key="1">
    <citation type="submission" date="2023-07" db="EMBL/GenBank/DDBJ databases">
        <title>Genomic Encyclopedia of Type Strains, Phase IV (KMG-IV): sequencing the most valuable type-strain genomes for metagenomic binning, comparative biology and taxonomic classification.</title>
        <authorList>
            <person name="Goeker M."/>
        </authorList>
    </citation>
    <scope>NUCLEOTIDE SEQUENCE [LARGE SCALE GENOMIC DNA]</scope>
    <source>
        <strain evidence="4 5">DSM 100301</strain>
    </source>
</reference>
<feature type="transmembrane region" description="Helical" evidence="1">
    <location>
        <begin position="21"/>
        <end position="41"/>
    </location>
</feature>
<dbReference type="NCBIfam" id="TIGR00254">
    <property type="entry name" value="GGDEF"/>
    <property type="match status" value="1"/>
</dbReference>
<dbReference type="PANTHER" id="PTHR44757:SF2">
    <property type="entry name" value="BIOFILM ARCHITECTURE MAINTENANCE PROTEIN MBAA"/>
    <property type="match status" value="1"/>
</dbReference>